<keyword evidence="4" id="KW-1185">Reference proteome</keyword>
<feature type="compositionally biased region" description="Low complexity" evidence="1">
    <location>
        <begin position="73"/>
        <end position="99"/>
    </location>
</feature>
<organism evidence="3 4">
    <name type="scientific">Fulvimarina uroteuthidis</name>
    <dbReference type="NCBI Taxonomy" id="3098149"/>
    <lineage>
        <taxon>Bacteria</taxon>
        <taxon>Pseudomonadati</taxon>
        <taxon>Pseudomonadota</taxon>
        <taxon>Alphaproteobacteria</taxon>
        <taxon>Hyphomicrobiales</taxon>
        <taxon>Aurantimonadaceae</taxon>
        <taxon>Fulvimarina</taxon>
    </lineage>
</organism>
<proteinExistence type="predicted"/>
<reference evidence="3 4" key="1">
    <citation type="submission" date="2023-12" db="EMBL/GenBank/DDBJ databases">
        <title>Description of Novel Strain Fulvimarina sp. 2208YS6-2-32 isolated from Uroteuthis (Photololigo) edulis.</title>
        <authorList>
            <person name="Park J.-S."/>
        </authorList>
    </citation>
    <scope>NUCLEOTIDE SEQUENCE [LARGE SCALE GENOMIC DNA]</scope>
    <source>
        <strain evidence="3 4">2208YS6-2-32</strain>
    </source>
</reference>
<evidence type="ECO:0000256" key="1">
    <source>
        <dbReference type="SAM" id="MobiDB-lite"/>
    </source>
</evidence>
<dbReference type="EMBL" id="JAXLPB010000003">
    <property type="protein sequence ID" value="MDY8109678.1"/>
    <property type="molecule type" value="Genomic_DNA"/>
</dbReference>
<gene>
    <name evidence="3" type="ORF">U0C82_11070</name>
</gene>
<feature type="signal peptide" evidence="2">
    <location>
        <begin position="1"/>
        <end position="41"/>
    </location>
</feature>
<evidence type="ECO:0000313" key="4">
    <source>
        <dbReference type="Proteomes" id="UP001294412"/>
    </source>
</evidence>
<feature type="chain" id="PRO_5047220036" evidence="2">
    <location>
        <begin position="42"/>
        <end position="308"/>
    </location>
</feature>
<keyword evidence="2" id="KW-0732">Signal</keyword>
<evidence type="ECO:0000313" key="3">
    <source>
        <dbReference type="EMBL" id="MDY8109678.1"/>
    </source>
</evidence>
<protein>
    <submittedName>
        <fullName evidence="3">Uncharacterized protein</fullName>
    </submittedName>
</protein>
<sequence>MTMTNTHSTSSEPTRRALPWARALCASTLIACLSGMPAAFAQDGAQPREIPEGFVVPGPAPTNAPEAGGGTGAAAPSGQDAPASSPATPEAADAATRAPVSQGGSLPAAPSTVVGEGRTAANPMAFANMPETGTTNWPCVQRQVETIQAAQIWSGPDLEIGRSVERTAQMRAIVDQAVARRIDGEAATRLVRDYVETVPEDEREAVSTALFTDILDRLNLERNQVMGGIMRYGSRQKALADALREKAREMARIRREGDATAFADIREEMAWDTRIFDDRRKSLTYVCEVPILIERRAFALGRELSRGL</sequence>
<evidence type="ECO:0000256" key="2">
    <source>
        <dbReference type="SAM" id="SignalP"/>
    </source>
</evidence>
<dbReference type="Proteomes" id="UP001294412">
    <property type="component" value="Unassembled WGS sequence"/>
</dbReference>
<comment type="caution">
    <text evidence="3">The sequence shown here is derived from an EMBL/GenBank/DDBJ whole genome shotgun (WGS) entry which is preliminary data.</text>
</comment>
<feature type="region of interest" description="Disordered" evidence="1">
    <location>
        <begin position="49"/>
        <end position="114"/>
    </location>
</feature>
<accession>A0ABU5I2T6</accession>
<name>A0ABU5I2T6_9HYPH</name>